<keyword evidence="2" id="KW-1185">Reference proteome</keyword>
<sequence length="312" mass="35518">MNPSHTFMRSLRTARMPRQACGALRASRRPFTTTHPRFEKPQPADTPEFVSILDTPPQIVRKGRQHGIGLLFLALIPVTAFALGTWQVQRLGWKSELIAKFEDRLVRDPLPLPPNIDPSAIHDFDFRRVVARGKFRHDQEMLIGPRMRDGHQGLMVVTPLERTDGASTILVNRGWISNKHRSQKTRPDGLPTGEVEVEGLLREPWKKNMFTPDNRPDKGEFYFPDVAQMAALTGAQPVWVEATLEPEFMQMIDYETRGIPFGRAAEVNLRNNHAQYIFTWYGLALATSIMLYMVAKKPSSDIARRLKAARNV</sequence>
<name>A0ACC0VCV6_9HYPO</name>
<proteinExistence type="predicted"/>
<evidence type="ECO:0000313" key="1">
    <source>
        <dbReference type="EMBL" id="KAI9904286.1"/>
    </source>
</evidence>
<accession>A0ACC0VCV6</accession>
<dbReference type="Proteomes" id="UP001163324">
    <property type="component" value="Chromosome 1"/>
</dbReference>
<dbReference type="EMBL" id="CM047940">
    <property type="protein sequence ID" value="KAI9904286.1"/>
    <property type="molecule type" value="Genomic_DNA"/>
</dbReference>
<comment type="caution">
    <text evidence="1">The sequence shown here is derived from an EMBL/GenBank/DDBJ whole genome shotgun (WGS) entry which is preliminary data.</text>
</comment>
<gene>
    <name evidence="1" type="ORF">N3K66_000815</name>
</gene>
<evidence type="ECO:0000313" key="2">
    <source>
        <dbReference type="Proteomes" id="UP001163324"/>
    </source>
</evidence>
<reference evidence="1" key="1">
    <citation type="submission" date="2022-10" db="EMBL/GenBank/DDBJ databases">
        <title>Complete Genome of Trichothecium roseum strain YXFP-22015, a Plant Pathogen Isolated from Citrus.</title>
        <authorList>
            <person name="Wang Y."/>
            <person name="Zhu L."/>
        </authorList>
    </citation>
    <scope>NUCLEOTIDE SEQUENCE</scope>
    <source>
        <strain evidence="1">YXFP-22015</strain>
    </source>
</reference>
<organism evidence="1 2">
    <name type="scientific">Trichothecium roseum</name>
    <dbReference type="NCBI Taxonomy" id="47278"/>
    <lineage>
        <taxon>Eukaryota</taxon>
        <taxon>Fungi</taxon>
        <taxon>Dikarya</taxon>
        <taxon>Ascomycota</taxon>
        <taxon>Pezizomycotina</taxon>
        <taxon>Sordariomycetes</taxon>
        <taxon>Hypocreomycetidae</taxon>
        <taxon>Hypocreales</taxon>
        <taxon>Hypocreales incertae sedis</taxon>
        <taxon>Trichothecium</taxon>
    </lineage>
</organism>
<protein>
    <submittedName>
        <fullName evidence="1">Uncharacterized protein</fullName>
    </submittedName>
</protein>